<evidence type="ECO:0000313" key="2">
    <source>
        <dbReference type="Proteomes" id="UP000618795"/>
    </source>
</evidence>
<name>A0A918M967_9ACTN</name>
<organism evidence="1 2">
    <name type="scientific">Streptomyces filipinensis</name>
    <dbReference type="NCBI Taxonomy" id="66887"/>
    <lineage>
        <taxon>Bacteria</taxon>
        <taxon>Bacillati</taxon>
        <taxon>Actinomycetota</taxon>
        <taxon>Actinomycetes</taxon>
        <taxon>Kitasatosporales</taxon>
        <taxon>Streptomycetaceae</taxon>
        <taxon>Streptomyces</taxon>
    </lineage>
</organism>
<accession>A0A918M967</accession>
<gene>
    <name evidence="1" type="ORF">GCM10010260_08960</name>
</gene>
<keyword evidence="2" id="KW-1185">Reference proteome</keyword>
<dbReference type="AlphaFoldDB" id="A0A918M967"/>
<reference evidence="1" key="1">
    <citation type="journal article" date="2014" name="Int. J. Syst. Evol. Microbiol.">
        <title>Complete genome sequence of Corynebacterium casei LMG S-19264T (=DSM 44701T), isolated from a smear-ripened cheese.</title>
        <authorList>
            <consortium name="US DOE Joint Genome Institute (JGI-PGF)"/>
            <person name="Walter F."/>
            <person name="Albersmeier A."/>
            <person name="Kalinowski J."/>
            <person name="Ruckert C."/>
        </authorList>
    </citation>
    <scope>NUCLEOTIDE SEQUENCE</scope>
    <source>
        <strain evidence="1">JCM 4369</strain>
    </source>
</reference>
<sequence length="136" mass="15267">MHTGVPPVALHQPDPLADALRLRGQRLTRGGDHRRVLLDPGHLMTEPGQPQRLRALTHPDVEHPQPLSDREPPGYLLVELPGHQLLPYDITQVAQLVQPRVCRTPGESVSAQGRSPRLTCGFGSRSRRIWRERIRA</sequence>
<proteinExistence type="predicted"/>
<dbReference type="Proteomes" id="UP000618795">
    <property type="component" value="Unassembled WGS sequence"/>
</dbReference>
<reference evidence="1" key="2">
    <citation type="submission" date="2020-09" db="EMBL/GenBank/DDBJ databases">
        <authorList>
            <person name="Sun Q."/>
            <person name="Ohkuma M."/>
        </authorList>
    </citation>
    <scope>NUCLEOTIDE SEQUENCE</scope>
    <source>
        <strain evidence="1">JCM 4369</strain>
    </source>
</reference>
<comment type="caution">
    <text evidence="1">The sequence shown here is derived from an EMBL/GenBank/DDBJ whole genome shotgun (WGS) entry which is preliminary data.</text>
</comment>
<protein>
    <submittedName>
        <fullName evidence="1">Uncharacterized protein</fullName>
    </submittedName>
</protein>
<evidence type="ECO:0000313" key="1">
    <source>
        <dbReference type="EMBL" id="GGU78665.1"/>
    </source>
</evidence>
<dbReference type="EMBL" id="BMTD01000001">
    <property type="protein sequence ID" value="GGU78665.1"/>
    <property type="molecule type" value="Genomic_DNA"/>
</dbReference>